<protein>
    <submittedName>
        <fullName evidence="2">Methyltransferase domain-containing protein</fullName>
    </submittedName>
</protein>
<evidence type="ECO:0000259" key="1">
    <source>
        <dbReference type="Pfam" id="PF13649"/>
    </source>
</evidence>
<feature type="domain" description="Methyltransferase" evidence="1">
    <location>
        <begin position="55"/>
        <end position="115"/>
    </location>
</feature>
<dbReference type="Pfam" id="PF13649">
    <property type="entry name" value="Methyltransf_25"/>
    <property type="match status" value="1"/>
</dbReference>
<proteinExistence type="predicted"/>
<gene>
    <name evidence="2" type="ORF">K8V91_01440</name>
</gene>
<dbReference type="AlphaFoldDB" id="A0A921G9H8"/>
<dbReference type="Proteomes" id="UP000749320">
    <property type="component" value="Unassembled WGS sequence"/>
</dbReference>
<dbReference type="InterPro" id="IPR029063">
    <property type="entry name" value="SAM-dependent_MTases_sf"/>
</dbReference>
<dbReference type="GO" id="GO:0032259">
    <property type="term" value="P:methylation"/>
    <property type="evidence" value="ECO:0007669"/>
    <property type="project" value="UniProtKB-KW"/>
</dbReference>
<reference evidence="2" key="1">
    <citation type="journal article" date="2021" name="PeerJ">
        <title>Extensive microbial diversity within the chicken gut microbiome revealed by metagenomics and culture.</title>
        <authorList>
            <person name="Gilroy R."/>
            <person name="Ravi A."/>
            <person name="Getino M."/>
            <person name="Pursley I."/>
            <person name="Horton D.L."/>
            <person name="Alikhan N.F."/>
            <person name="Baker D."/>
            <person name="Gharbi K."/>
            <person name="Hall N."/>
            <person name="Watson M."/>
            <person name="Adriaenssens E.M."/>
            <person name="Foster-Nyarko E."/>
            <person name="Jarju S."/>
            <person name="Secka A."/>
            <person name="Antonio M."/>
            <person name="Oren A."/>
            <person name="Chaudhuri R.R."/>
            <person name="La Ragione R."/>
            <person name="Hildebrand F."/>
            <person name="Pallen M.J."/>
        </authorList>
    </citation>
    <scope>NUCLEOTIDE SEQUENCE</scope>
    <source>
        <strain evidence="2">CHK193-16274</strain>
    </source>
</reference>
<evidence type="ECO:0000313" key="2">
    <source>
        <dbReference type="EMBL" id="HJF39561.1"/>
    </source>
</evidence>
<comment type="caution">
    <text evidence="2">The sequence shown here is derived from an EMBL/GenBank/DDBJ whole genome shotgun (WGS) entry which is preliminary data.</text>
</comment>
<keyword evidence="2" id="KW-0808">Transferase</keyword>
<dbReference type="SUPFAM" id="SSF53335">
    <property type="entry name" value="S-adenosyl-L-methionine-dependent methyltransferases"/>
    <property type="match status" value="1"/>
</dbReference>
<dbReference type="InterPro" id="IPR041698">
    <property type="entry name" value="Methyltransf_25"/>
</dbReference>
<sequence length="116" mass="13275">MKSGNRYTTDYKKLSKNAFNIQAKSYDIDKNEKYASNLCSTVINALTYISFDNFLDLVCGIGEILNLLKNLYPNVALNGINISDEMLKIARDKFPVNAKLYLCDAKYLTFKNESFY</sequence>
<evidence type="ECO:0000313" key="3">
    <source>
        <dbReference type="Proteomes" id="UP000749320"/>
    </source>
</evidence>
<organism evidence="2 3">
    <name type="scientific">Thomasclavelia spiroformis</name>
    <dbReference type="NCBI Taxonomy" id="29348"/>
    <lineage>
        <taxon>Bacteria</taxon>
        <taxon>Bacillati</taxon>
        <taxon>Bacillota</taxon>
        <taxon>Erysipelotrichia</taxon>
        <taxon>Erysipelotrichales</taxon>
        <taxon>Coprobacillaceae</taxon>
        <taxon>Thomasclavelia</taxon>
    </lineage>
</organism>
<dbReference type="EMBL" id="DYWV01000049">
    <property type="protein sequence ID" value="HJF39561.1"/>
    <property type="molecule type" value="Genomic_DNA"/>
</dbReference>
<keyword evidence="2" id="KW-0489">Methyltransferase</keyword>
<dbReference type="Gene3D" id="3.40.50.150">
    <property type="entry name" value="Vaccinia Virus protein VP39"/>
    <property type="match status" value="1"/>
</dbReference>
<dbReference type="RefSeq" id="WP_283109159.1">
    <property type="nucleotide sequence ID" value="NZ_CAMMFM010000049.1"/>
</dbReference>
<reference evidence="2" key="2">
    <citation type="submission" date="2021-09" db="EMBL/GenBank/DDBJ databases">
        <authorList>
            <person name="Gilroy R."/>
        </authorList>
    </citation>
    <scope>NUCLEOTIDE SEQUENCE</scope>
    <source>
        <strain evidence="2">CHK193-16274</strain>
    </source>
</reference>
<dbReference type="GO" id="GO:0008168">
    <property type="term" value="F:methyltransferase activity"/>
    <property type="evidence" value="ECO:0007669"/>
    <property type="project" value="UniProtKB-KW"/>
</dbReference>
<accession>A0A921G9H8</accession>
<name>A0A921G9H8_9FIRM</name>